<dbReference type="AlphaFoldDB" id="A0A8A3S755"/>
<dbReference type="Gene3D" id="3.60.110.10">
    <property type="entry name" value="Carbon-nitrogen hydrolase"/>
    <property type="match status" value="1"/>
</dbReference>
<evidence type="ECO:0000313" key="2">
    <source>
        <dbReference type="EMBL" id="QSZ67968.1"/>
    </source>
</evidence>
<dbReference type="GO" id="GO:0016787">
    <property type="term" value="F:hydrolase activity"/>
    <property type="evidence" value="ECO:0007669"/>
    <property type="project" value="UniProtKB-KW"/>
</dbReference>
<organism evidence="2 3">
    <name type="scientific">Methanofollis aquaemaris</name>
    <dbReference type="NCBI Taxonomy" id="126734"/>
    <lineage>
        <taxon>Archaea</taxon>
        <taxon>Methanobacteriati</taxon>
        <taxon>Methanobacteriota</taxon>
        <taxon>Stenosarchaea group</taxon>
        <taxon>Methanomicrobia</taxon>
        <taxon>Methanomicrobiales</taxon>
        <taxon>Methanomicrobiaceae</taxon>
        <taxon>Methanofollis</taxon>
    </lineage>
</organism>
<dbReference type="EMBL" id="CP036172">
    <property type="protein sequence ID" value="QSZ67968.1"/>
    <property type="molecule type" value="Genomic_DNA"/>
</dbReference>
<dbReference type="PROSITE" id="PS50263">
    <property type="entry name" value="CN_HYDROLASE"/>
    <property type="match status" value="1"/>
</dbReference>
<protein>
    <submittedName>
        <fullName evidence="2">Carbon-nitrogen hydrolase family protein</fullName>
    </submittedName>
</protein>
<accession>A0A8A3S755</accession>
<dbReference type="PANTHER" id="PTHR23088">
    <property type="entry name" value="NITRILASE-RELATED"/>
    <property type="match status" value="1"/>
</dbReference>
<dbReference type="PROSITE" id="PS01227">
    <property type="entry name" value="UPF0012"/>
    <property type="match status" value="1"/>
</dbReference>
<reference evidence="2" key="1">
    <citation type="journal article" date="2001" name="Int. J. Syst. Evol. Microbiol.">
        <title>Methanofollis aquaemaris sp. nov., a methanogen isolated from an aquaculture fish pond.</title>
        <authorList>
            <person name="Lai M.C."/>
            <person name="Chen S.C."/>
        </authorList>
    </citation>
    <scope>NUCLEOTIDE SEQUENCE</scope>
    <source>
        <strain evidence="2">N2F9704</strain>
    </source>
</reference>
<feature type="domain" description="CN hydrolase" evidence="1">
    <location>
        <begin position="10"/>
        <end position="235"/>
    </location>
</feature>
<dbReference type="InterPro" id="IPR036526">
    <property type="entry name" value="C-N_Hydrolase_sf"/>
</dbReference>
<keyword evidence="2" id="KW-0378">Hydrolase</keyword>
<sequence length="255" mass="27234">MPDSGRSGAVKVCCAEGETGATVTKSLLRADRCIAAAARAGAGLVLFPEQFATGWSPVHPIAAPEILPALAKSAADHDVWVVGSSMEGEEILQNTAWAVGPDGEVHARYAKVHLFTPLGEEQTCSAGDCPVVFDADGVRFGLAICYDLRFPELFLHYARCGVECILVPAAWPPERLSQWELLARARALDAGCYLAGANAYGGSCIAAPDGSLIGERTGGMVCGEIEPRQVTEMRTSIPVRKDRRSDLYARWETMP</sequence>
<dbReference type="KEGG" id="maqe:RJ40_10905"/>
<dbReference type="InterPro" id="IPR003010">
    <property type="entry name" value="C-N_Hydrolase"/>
</dbReference>
<dbReference type="Proteomes" id="UP001042704">
    <property type="component" value="Chromosome"/>
</dbReference>
<dbReference type="Pfam" id="PF00795">
    <property type="entry name" value="CN_hydrolase"/>
    <property type="match status" value="1"/>
</dbReference>
<keyword evidence="3" id="KW-1185">Reference proteome</keyword>
<dbReference type="SUPFAM" id="SSF56317">
    <property type="entry name" value="Carbon-nitrogen hydrolase"/>
    <property type="match status" value="1"/>
</dbReference>
<dbReference type="CDD" id="cd07197">
    <property type="entry name" value="nitrilase"/>
    <property type="match status" value="1"/>
</dbReference>
<name>A0A8A3S755_9EURY</name>
<evidence type="ECO:0000259" key="1">
    <source>
        <dbReference type="PROSITE" id="PS50263"/>
    </source>
</evidence>
<reference evidence="2" key="2">
    <citation type="submission" date="2019-02" db="EMBL/GenBank/DDBJ databases">
        <authorList>
            <person name="Chen S.-C."/>
            <person name="Chien H.-H."/>
            <person name="Lai M.-C."/>
        </authorList>
    </citation>
    <scope>NUCLEOTIDE SEQUENCE</scope>
    <source>
        <strain evidence="2">N2F9704</strain>
    </source>
</reference>
<gene>
    <name evidence="2" type="ORF">RJ40_10905</name>
</gene>
<dbReference type="InterPro" id="IPR001110">
    <property type="entry name" value="UPF0012_CS"/>
</dbReference>
<evidence type="ECO:0000313" key="3">
    <source>
        <dbReference type="Proteomes" id="UP001042704"/>
    </source>
</evidence>
<dbReference type="PANTHER" id="PTHR23088:SF27">
    <property type="entry name" value="DEAMINATED GLUTATHIONE AMIDASE"/>
    <property type="match status" value="1"/>
</dbReference>
<proteinExistence type="predicted"/>